<dbReference type="STRING" id="886293.Sinac_3299"/>
<evidence type="ECO:0000313" key="11">
    <source>
        <dbReference type="Proteomes" id="UP000010798"/>
    </source>
</evidence>
<dbReference type="InterPro" id="IPR036259">
    <property type="entry name" value="MFS_trans_sf"/>
</dbReference>
<dbReference type="CDD" id="cd17330">
    <property type="entry name" value="MFS_SLC46_TetA_like"/>
    <property type="match status" value="1"/>
</dbReference>
<feature type="transmembrane region" description="Helical" evidence="8">
    <location>
        <begin position="279"/>
        <end position="297"/>
    </location>
</feature>
<comment type="similarity">
    <text evidence="3">Belongs to the major facilitator superfamily. TCR/Tet family.</text>
</comment>
<protein>
    <submittedName>
        <fullName evidence="10">Arabinose efflux permease family protein</fullName>
    </submittedName>
</protein>
<accession>L0DDW4</accession>
<dbReference type="InterPro" id="IPR005829">
    <property type="entry name" value="Sugar_transporter_CS"/>
</dbReference>
<dbReference type="HOGENOM" id="CLU_001265_10_11_0"/>
<dbReference type="PROSITE" id="PS50850">
    <property type="entry name" value="MFS"/>
    <property type="match status" value="1"/>
</dbReference>
<dbReference type="SUPFAM" id="SSF103473">
    <property type="entry name" value="MFS general substrate transporter"/>
    <property type="match status" value="1"/>
</dbReference>
<dbReference type="PANTHER" id="PTHR23504:SF15">
    <property type="entry name" value="MAJOR FACILITATOR SUPERFAMILY (MFS) PROFILE DOMAIN-CONTAINING PROTEIN"/>
    <property type="match status" value="1"/>
</dbReference>
<dbReference type="Proteomes" id="UP000010798">
    <property type="component" value="Chromosome"/>
</dbReference>
<comment type="subcellular location">
    <subcellularLocation>
        <location evidence="2">Membrane</location>
        <topology evidence="2">Multi-pass membrane protein</topology>
    </subcellularLocation>
</comment>
<feature type="transmembrane region" description="Helical" evidence="8">
    <location>
        <begin position="248"/>
        <end position="267"/>
    </location>
</feature>
<feature type="transmembrane region" description="Helical" evidence="8">
    <location>
        <begin position="39"/>
        <end position="58"/>
    </location>
</feature>
<evidence type="ECO:0000256" key="5">
    <source>
        <dbReference type="ARBA" id="ARBA00022692"/>
    </source>
</evidence>
<organism evidence="10 11">
    <name type="scientific">Singulisphaera acidiphila (strain ATCC BAA-1392 / DSM 18658 / VKM B-2454 / MOB10)</name>
    <dbReference type="NCBI Taxonomy" id="886293"/>
    <lineage>
        <taxon>Bacteria</taxon>
        <taxon>Pseudomonadati</taxon>
        <taxon>Planctomycetota</taxon>
        <taxon>Planctomycetia</taxon>
        <taxon>Isosphaerales</taxon>
        <taxon>Isosphaeraceae</taxon>
        <taxon>Singulisphaera</taxon>
    </lineage>
</organism>
<evidence type="ECO:0000256" key="2">
    <source>
        <dbReference type="ARBA" id="ARBA00004141"/>
    </source>
</evidence>
<feature type="transmembrane region" description="Helical" evidence="8">
    <location>
        <begin position="6"/>
        <end position="27"/>
    </location>
</feature>
<comment type="function">
    <text evidence="1">Resistance to tetracycline by an active tetracycline efflux. This is an energy-dependent process that decreases the accumulation of the antibiotic in whole cells. This protein functions as a metal-tetracycline/H(+) antiporter.</text>
</comment>
<dbReference type="PROSITE" id="PS00216">
    <property type="entry name" value="SUGAR_TRANSPORT_1"/>
    <property type="match status" value="1"/>
</dbReference>
<dbReference type="InterPro" id="IPR020846">
    <property type="entry name" value="MFS_dom"/>
</dbReference>
<dbReference type="RefSeq" id="WP_015246715.1">
    <property type="nucleotide sequence ID" value="NC_019892.1"/>
</dbReference>
<keyword evidence="11" id="KW-1185">Reference proteome</keyword>
<reference evidence="10 11" key="1">
    <citation type="submission" date="2012-02" db="EMBL/GenBank/DDBJ databases">
        <title>Complete sequence of chromosome of Singulisphaera acidiphila DSM 18658.</title>
        <authorList>
            <consortium name="US DOE Joint Genome Institute (JGI-PGF)"/>
            <person name="Lucas S."/>
            <person name="Copeland A."/>
            <person name="Lapidus A."/>
            <person name="Glavina del Rio T."/>
            <person name="Dalin E."/>
            <person name="Tice H."/>
            <person name="Bruce D."/>
            <person name="Goodwin L."/>
            <person name="Pitluck S."/>
            <person name="Peters L."/>
            <person name="Ovchinnikova G."/>
            <person name="Chertkov O."/>
            <person name="Kyrpides N."/>
            <person name="Mavromatis K."/>
            <person name="Ivanova N."/>
            <person name="Brettin T."/>
            <person name="Detter J.C."/>
            <person name="Han C."/>
            <person name="Larimer F."/>
            <person name="Land M."/>
            <person name="Hauser L."/>
            <person name="Markowitz V."/>
            <person name="Cheng J.-F."/>
            <person name="Hugenholtz P."/>
            <person name="Woyke T."/>
            <person name="Wu D."/>
            <person name="Tindall B."/>
            <person name="Pomrenke H."/>
            <person name="Brambilla E."/>
            <person name="Klenk H.-P."/>
            <person name="Eisen J.A."/>
        </authorList>
    </citation>
    <scope>NUCLEOTIDE SEQUENCE [LARGE SCALE GENOMIC DNA]</scope>
    <source>
        <strain evidence="11">ATCC BAA-1392 / DSM 18658 / VKM B-2454 / MOB10</strain>
    </source>
</reference>
<name>L0DDW4_SINAD</name>
<dbReference type="AlphaFoldDB" id="L0DDW4"/>
<evidence type="ECO:0000256" key="3">
    <source>
        <dbReference type="ARBA" id="ARBA00007520"/>
    </source>
</evidence>
<evidence type="ECO:0000259" key="9">
    <source>
        <dbReference type="PROSITE" id="PS50850"/>
    </source>
</evidence>
<feature type="transmembrane region" description="Helical" evidence="8">
    <location>
        <begin position="129"/>
        <end position="149"/>
    </location>
</feature>
<feature type="transmembrane region" description="Helical" evidence="8">
    <location>
        <begin position="161"/>
        <end position="179"/>
    </location>
</feature>
<dbReference type="eggNOG" id="COG2814">
    <property type="taxonomic scope" value="Bacteria"/>
</dbReference>
<dbReference type="PRINTS" id="PR01035">
    <property type="entry name" value="TCRTETA"/>
</dbReference>
<proteinExistence type="inferred from homology"/>
<keyword evidence="7 8" id="KW-0472">Membrane</keyword>
<gene>
    <name evidence="10" type="ordered locus">Sinac_3299</name>
</gene>
<evidence type="ECO:0000256" key="7">
    <source>
        <dbReference type="ARBA" id="ARBA00023136"/>
    </source>
</evidence>
<evidence type="ECO:0000256" key="6">
    <source>
        <dbReference type="ARBA" id="ARBA00022989"/>
    </source>
</evidence>
<dbReference type="PANTHER" id="PTHR23504">
    <property type="entry name" value="MAJOR FACILITATOR SUPERFAMILY DOMAIN-CONTAINING PROTEIN 10"/>
    <property type="match status" value="1"/>
</dbReference>
<dbReference type="InterPro" id="IPR011701">
    <property type="entry name" value="MFS"/>
</dbReference>
<dbReference type="OrthoDB" id="9793283at2"/>
<dbReference type="Pfam" id="PF07690">
    <property type="entry name" value="MFS_1"/>
    <property type="match status" value="1"/>
</dbReference>
<evidence type="ECO:0000256" key="1">
    <source>
        <dbReference type="ARBA" id="ARBA00003279"/>
    </source>
</evidence>
<dbReference type="EMBL" id="CP003364">
    <property type="protein sequence ID" value="AGA27569.1"/>
    <property type="molecule type" value="Genomic_DNA"/>
</dbReference>
<keyword evidence="5 8" id="KW-0812">Transmembrane</keyword>
<sequence>MSPLGVVVTIVLIDLLGFSIVMPLLAPFAKQYGFSGGQIGLLFAAYPMCQLVAGPILGRLSDRYGRRPVLIVSQAGTALSFLILGLSSNFTVMLLARMLDGASGGNILVAQAYVADVTKPENRARGMGLIGMAFGLGFVLGPLMGGLLLELPVDPALRLRIPFLVAAAFSTLAWVLVFTRLPESLPQDTQARQAARVVSWRGIVDTMTLPGVGRLVVLGSLVVLAFAALEGTFSLFLRERFHWEARGAAFGFSFLGLVSALVQGGFIRRLVPKYGEPRLIVVGVATVGLGFVALALAESVPALLGATLIVGVGQGLASPTVTGLLSRITPNREQGAVFGVLSSAQTLARMANYVVANLLLARSGPASPFWEAAAISAVALLLALTAARSHRPNQELGEPLAVGNEQANA</sequence>
<dbReference type="GO" id="GO:0022857">
    <property type="term" value="F:transmembrane transporter activity"/>
    <property type="evidence" value="ECO:0007669"/>
    <property type="project" value="InterPro"/>
</dbReference>
<keyword evidence="6 8" id="KW-1133">Transmembrane helix</keyword>
<dbReference type="Gene3D" id="1.20.1250.20">
    <property type="entry name" value="MFS general substrate transporter like domains"/>
    <property type="match status" value="1"/>
</dbReference>
<dbReference type="KEGG" id="saci:Sinac_3299"/>
<feature type="transmembrane region" description="Helical" evidence="8">
    <location>
        <begin position="215"/>
        <end position="236"/>
    </location>
</feature>
<evidence type="ECO:0000313" key="10">
    <source>
        <dbReference type="EMBL" id="AGA27569.1"/>
    </source>
</evidence>
<evidence type="ECO:0000256" key="8">
    <source>
        <dbReference type="SAM" id="Phobius"/>
    </source>
</evidence>
<feature type="transmembrane region" description="Helical" evidence="8">
    <location>
        <begin position="78"/>
        <end position="96"/>
    </location>
</feature>
<keyword evidence="4" id="KW-0813">Transport</keyword>
<dbReference type="InterPro" id="IPR001958">
    <property type="entry name" value="Tet-R_TetA/multi-R_MdtG-like"/>
</dbReference>
<feature type="domain" description="Major facilitator superfamily (MFS) profile" evidence="9">
    <location>
        <begin position="3"/>
        <end position="391"/>
    </location>
</feature>
<feature type="transmembrane region" description="Helical" evidence="8">
    <location>
        <begin position="303"/>
        <end position="325"/>
    </location>
</feature>
<evidence type="ECO:0000256" key="4">
    <source>
        <dbReference type="ARBA" id="ARBA00022448"/>
    </source>
</evidence>
<dbReference type="GO" id="GO:0016020">
    <property type="term" value="C:membrane"/>
    <property type="evidence" value="ECO:0007669"/>
    <property type="project" value="UniProtKB-SubCell"/>
</dbReference>